<evidence type="ECO:0000256" key="1">
    <source>
        <dbReference type="ARBA" id="ARBA00022490"/>
    </source>
</evidence>
<dbReference type="GO" id="GO:0005737">
    <property type="term" value="C:cytoplasm"/>
    <property type="evidence" value="ECO:0007669"/>
    <property type="project" value="UniProtKB-SubCell"/>
</dbReference>
<comment type="subcellular location">
    <subcellularLocation>
        <location evidence="2">Cytoplasm</location>
    </subcellularLocation>
</comment>
<dbReference type="Proteomes" id="UP000248555">
    <property type="component" value="Unassembled WGS sequence"/>
</dbReference>
<keyword evidence="5" id="KW-1185">Reference proteome</keyword>
<evidence type="ECO:0000313" key="5">
    <source>
        <dbReference type="Proteomes" id="UP000248555"/>
    </source>
</evidence>
<dbReference type="AlphaFoldDB" id="A0A327YTU0"/>
<dbReference type="PANTHER" id="PTHR37300:SF1">
    <property type="entry name" value="UPF0291 PROTEIN YNZC"/>
    <property type="match status" value="1"/>
</dbReference>
<dbReference type="InterPro" id="IPR009242">
    <property type="entry name" value="DUF896"/>
</dbReference>
<dbReference type="HAMAP" id="MF_01103">
    <property type="entry name" value="UPF0291"/>
    <property type="match status" value="1"/>
</dbReference>
<comment type="similarity">
    <text evidence="2">Belongs to the UPF0291 family.</text>
</comment>
<proteinExistence type="inferred from homology"/>
<accession>A0A327YTU0</accession>
<feature type="region of interest" description="Disordered" evidence="3">
    <location>
        <begin position="54"/>
        <end position="76"/>
    </location>
</feature>
<evidence type="ECO:0000256" key="2">
    <source>
        <dbReference type="HAMAP-Rule" id="MF_01103"/>
    </source>
</evidence>
<name>A0A327YTU0_9BACL</name>
<keyword evidence="1 2" id="KW-0963">Cytoplasm</keyword>
<dbReference type="EMBL" id="QLMH01000001">
    <property type="protein sequence ID" value="RAK23487.1"/>
    <property type="molecule type" value="Genomic_DNA"/>
</dbReference>
<protein>
    <recommendedName>
        <fullName evidence="2">UPF0291 protein B0I26_101448</fullName>
    </recommendedName>
</protein>
<evidence type="ECO:0000313" key="4">
    <source>
        <dbReference type="EMBL" id="RAK23487.1"/>
    </source>
</evidence>
<reference evidence="4 5" key="1">
    <citation type="submission" date="2018-06" db="EMBL/GenBank/DDBJ databases">
        <title>Genomic Encyclopedia of Type Strains, Phase III (KMG-III): the genomes of soil and plant-associated and newly described type strains.</title>
        <authorList>
            <person name="Whitman W."/>
        </authorList>
    </citation>
    <scope>NUCLEOTIDE SEQUENCE [LARGE SCALE GENOMIC DNA]</scope>
    <source>
        <strain evidence="4 5">CGMCC 1.8979</strain>
    </source>
</reference>
<organism evidence="4 5">
    <name type="scientific">Paranoxybacillus vitaminiphilus</name>
    <dbReference type="NCBI Taxonomy" id="581036"/>
    <lineage>
        <taxon>Bacteria</taxon>
        <taxon>Bacillati</taxon>
        <taxon>Bacillota</taxon>
        <taxon>Bacilli</taxon>
        <taxon>Bacillales</taxon>
        <taxon>Anoxybacillaceae</taxon>
        <taxon>Paranoxybacillus</taxon>
    </lineage>
</organism>
<dbReference type="PANTHER" id="PTHR37300">
    <property type="entry name" value="UPF0291 PROTEIN CBO2609/CLC_2481"/>
    <property type="match status" value="1"/>
</dbReference>
<dbReference type="Gene3D" id="1.10.287.540">
    <property type="entry name" value="Helix hairpin bin"/>
    <property type="match status" value="1"/>
</dbReference>
<sequence>MLSQEKMVRINELAKKAKTSGLTAKEAEEQKRLRQEYLKALRESLTNTLHSVKIIDPNGNDVTPKKLKESQAKRIH</sequence>
<comment type="caution">
    <text evidence="4">The sequence shown here is derived from an EMBL/GenBank/DDBJ whole genome shotgun (WGS) entry which is preliminary data.</text>
</comment>
<evidence type="ECO:0000256" key="3">
    <source>
        <dbReference type="SAM" id="MobiDB-lite"/>
    </source>
</evidence>
<gene>
    <name evidence="4" type="ORF">B0I26_101448</name>
</gene>
<dbReference type="Pfam" id="PF05979">
    <property type="entry name" value="DUF896"/>
    <property type="match status" value="1"/>
</dbReference>
<dbReference type="SUPFAM" id="SSF158221">
    <property type="entry name" value="YnzC-like"/>
    <property type="match status" value="1"/>
</dbReference>
<dbReference type="RefSeq" id="WP_111643830.1">
    <property type="nucleotide sequence ID" value="NZ_QLMH01000001.1"/>
</dbReference>
<feature type="compositionally biased region" description="Basic and acidic residues" evidence="3">
    <location>
        <begin position="63"/>
        <end position="76"/>
    </location>
</feature>
<dbReference type="OrthoDB" id="390105at2"/>